<dbReference type="EMBL" id="JAFEMC010000004">
    <property type="protein sequence ID" value="MBM6577708.1"/>
    <property type="molecule type" value="Genomic_DNA"/>
</dbReference>
<dbReference type="GO" id="GO:0006508">
    <property type="term" value="P:proteolysis"/>
    <property type="evidence" value="ECO:0007669"/>
    <property type="project" value="UniProtKB-KW"/>
</dbReference>
<reference evidence="1 2" key="1">
    <citation type="submission" date="2020-12" db="EMBL/GenBank/DDBJ databases">
        <title>Sphingomonas sp.</title>
        <authorList>
            <person name="Kim M.K."/>
        </authorList>
    </citation>
    <scope>NUCLEOTIDE SEQUENCE [LARGE SCALE GENOMIC DNA]</scope>
    <source>
        <strain evidence="1 2">BT552</strain>
    </source>
</reference>
<evidence type="ECO:0000313" key="2">
    <source>
        <dbReference type="Proteomes" id="UP000763641"/>
    </source>
</evidence>
<sequence>MKGLVIFEALVNNRPATILLDNGTGRTVVDTRFAQRAGIPISQTAAKALTGSAEIATFRTGRTVLDVPNAFTLTSELASFDLRQMSQALGRQIDAVLGSDAVNLMAVMLQPDKKQVAFLPSGSIKLDGPDIARLPLLPGNVVEATINGHKVRLLVDFGYSGAVRLSDAAWKQVAGGSEKGTAVQNGITADGTALRSRVATGALRIGSISSQTAPIASGYVPVGASDGLLGSGFFLQGTSVVDGPARQVMLIVRQTNQGPPARPE</sequence>
<dbReference type="SUPFAM" id="SSF50630">
    <property type="entry name" value="Acid proteases"/>
    <property type="match status" value="1"/>
</dbReference>
<dbReference type="RefSeq" id="WP_204199804.1">
    <property type="nucleotide sequence ID" value="NZ_JAFEMC010000004.1"/>
</dbReference>
<accession>A0ABS2D9Z8</accession>
<dbReference type="Gene3D" id="2.40.70.10">
    <property type="entry name" value="Acid Proteases"/>
    <property type="match status" value="2"/>
</dbReference>
<name>A0ABS2D9Z8_9SPHN</name>
<comment type="caution">
    <text evidence="1">The sequence shown here is derived from an EMBL/GenBank/DDBJ whole genome shotgun (WGS) entry which is preliminary data.</text>
</comment>
<organism evidence="1 2">
    <name type="scientific">Sphingomonas longa</name>
    <dbReference type="NCBI Taxonomy" id="2778730"/>
    <lineage>
        <taxon>Bacteria</taxon>
        <taxon>Pseudomonadati</taxon>
        <taxon>Pseudomonadota</taxon>
        <taxon>Alphaproteobacteria</taxon>
        <taxon>Sphingomonadales</taxon>
        <taxon>Sphingomonadaceae</taxon>
        <taxon>Sphingomonas</taxon>
    </lineage>
</organism>
<dbReference type="InterPro" id="IPR021109">
    <property type="entry name" value="Peptidase_aspartic_dom_sf"/>
</dbReference>
<dbReference type="Proteomes" id="UP000763641">
    <property type="component" value="Unassembled WGS sequence"/>
</dbReference>
<keyword evidence="1" id="KW-0378">Hydrolase</keyword>
<dbReference type="Pfam" id="PF13650">
    <property type="entry name" value="Asp_protease_2"/>
    <property type="match status" value="1"/>
</dbReference>
<keyword evidence="2" id="KW-1185">Reference proteome</keyword>
<dbReference type="GO" id="GO:0008233">
    <property type="term" value="F:peptidase activity"/>
    <property type="evidence" value="ECO:0007669"/>
    <property type="project" value="UniProtKB-KW"/>
</dbReference>
<protein>
    <submittedName>
        <fullName evidence="1">Aspartyl protease family protein</fullName>
    </submittedName>
</protein>
<evidence type="ECO:0000313" key="1">
    <source>
        <dbReference type="EMBL" id="MBM6577708.1"/>
    </source>
</evidence>
<proteinExistence type="predicted"/>
<keyword evidence="1" id="KW-0645">Protease</keyword>
<gene>
    <name evidence="1" type="ORF">ILT43_15105</name>
</gene>